<accession>A0A915J3T4</accession>
<evidence type="ECO:0000313" key="1">
    <source>
        <dbReference type="Proteomes" id="UP000887565"/>
    </source>
</evidence>
<protein>
    <submittedName>
        <fullName evidence="2">MHC class I antigen</fullName>
    </submittedName>
</protein>
<dbReference type="Proteomes" id="UP000887565">
    <property type="component" value="Unplaced"/>
</dbReference>
<proteinExistence type="predicted"/>
<sequence>MDYKEKLNSCVRFYKDGAFIGHDTQLTINDDSSLQLEKVAVDKWKLGRECRQLSMRLKTLWRPFTQSLNYRLQPVGPLTGMLLKHFNFLEP</sequence>
<name>A0A915J3T4_ROMCU</name>
<dbReference type="AlphaFoldDB" id="A0A915J3T4"/>
<reference evidence="2" key="1">
    <citation type="submission" date="2022-11" db="UniProtKB">
        <authorList>
            <consortium name="WormBaseParasite"/>
        </authorList>
    </citation>
    <scope>IDENTIFICATION</scope>
</reference>
<dbReference type="WBParaSite" id="nRc.2.0.1.t21081-RA">
    <property type="protein sequence ID" value="nRc.2.0.1.t21081-RA"/>
    <property type="gene ID" value="nRc.2.0.1.g21081"/>
</dbReference>
<keyword evidence="1" id="KW-1185">Reference proteome</keyword>
<evidence type="ECO:0000313" key="2">
    <source>
        <dbReference type="WBParaSite" id="nRc.2.0.1.t21081-RA"/>
    </source>
</evidence>
<organism evidence="1 2">
    <name type="scientific">Romanomermis culicivorax</name>
    <name type="common">Nematode worm</name>
    <dbReference type="NCBI Taxonomy" id="13658"/>
    <lineage>
        <taxon>Eukaryota</taxon>
        <taxon>Metazoa</taxon>
        <taxon>Ecdysozoa</taxon>
        <taxon>Nematoda</taxon>
        <taxon>Enoplea</taxon>
        <taxon>Dorylaimia</taxon>
        <taxon>Mermithida</taxon>
        <taxon>Mermithoidea</taxon>
        <taxon>Mermithidae</taxon>
        <taxon>Romanomermis</taxon>
    </lineage>
</organism>